<gene>
    <name evidence="1" type="ORF">LCGC14_0530930</name>
</gene>
<evidence type="ECO:0000313" key="1">
    <source>
        <dbReference type="EMBL" id="KKN60555.1"/>
    </source>
</evidence>
<comment type="caution">
    <text evidence="1">The sequence shown here is derived from an EMBL/GenBank/DDBJ whole genome shotgun (WGS) entry which is preliminary data.</text>
</comment>
<protein>
    <submittedName>
        <fullName evidence="1">Uncharacterized protein</fullName>
    </submittedName>
</protein>
<organism evidence="1">
    <name type="scientific">marine sediment metagenome</name>
    <dbReference type="NCBI Taxonomy" id="412755"/>
    <lineage>
        <taxon>unclassified sequences</taxon>
        <taxon>metagenomes</taxon>
        <taxon>ecological metagenomes</taxon>
    </lineage>
</organism>
<dbReference type="EMBL" id="LAZR01000692">
    <property type="protein sequence ID" value="KKN60555.1"/>
    <property type="molecule type" value="Genomic_DNA"/>
</dbReference>
<proteinExistence type="predicted"/>
<accession>A0A0F9RVS6</accession>
<sequence>MSQKILMQKFQKVFGQSFAKEILFEFEKSKSAYWLGDVTKGILHAARFSEICIACLKQLSEPSKKINLNKIAFGKFYEDLRNLPKPSAKEEMLYSVIPQVLKAIFTIRSKKRVAHIKMTNADSIDFELVITSCNWVMSQLIIIYLNVSLEDSLILTNSIMERKIPTIEKFENSEIMILKRGLLFKEELLLVLYQFPKRMTRQELNIILKPKKSSYISTYLNGLYEEKLIHLNKEGAIINKNGIKEIEKNKEKYFS</sequence>
<name>A0A0F9RVS6_9ZZZZ</name>
<reference evidence="1" key="1">
    <citation type="journal article" date="2015" name="Nature">
        <title>Complex archaea that bridge the gap between prokaryotes and eukaryotes.</title>
        <authorList>
            <person name="Spang A."/>
            <person name="Saw J.H."/>
            <person name="Jorgensen S.L."/>
            <person name="Zaremba-Niedzwiedzka K."/>
            <person name="Martijn J."/>
            <person name="Lind A.E."/>
            <person name="van Eijk R."/>
            <person name="Schleper C."/>
            <person name="Guy L."/>
            <person name="Ettema T.J."/>
        </authorList>
    </citation>
    <scope>NUCLEOTIDE SEQUENCE</scope>
</reference>
<dbReference type="AlphaFoldDB" id="A0A0F9RVS6"/>